<evidence type="ECO:0000256" key="3">
    <source>
        <dbReference type="ARBA" id="ARBA00022884"/>
    </source>
</evidence>
<evidence type="ECO:0000313" key="7">
    <source>
        <dbReference type="Proteomes" id="UP001202961"/>
    </source>
</evidence>
<dbReference type="Gene3D" id="2.60.40.4380">
    <property type="entry name" value="Translational regulator CsrA"/>
    <property type="match status" value="1"/>
</dbReference>
<keyword evidence="4" id="KW-1005">Bacterial flagellum biogenesis</keyword>
<gene>
    <name evidence="4 6" type="primary">csrA</name>
    <name evidence="6" type="ORF">NB063_02365</name>
</gene>
<dbReference type="NCBIfam" id="NF002469">
    <property type="entry name" value="PRK01712.1"/>
    <property type="match status" value="1"/>
</dbReference>
<comment type="subcellular location">
    <subcellularLocation>
        <location evidence="4">Cytoplasm</location>
    </subcellularLocation>
</comment>
<dbReference type="EMBL" id="JAMQBK010000008">
    <property type="protein sequence ID" value="MCM2369458.1"/>
    <property type="molecule type" value="Genomic_DNA"/>
</dbReference>
<name>A0ABT0TYZ2_9BACT</name>
<dbReference type="InterPro" id="IPR036107">
    <property type="entry name" value="CsrA_sf"/>
</dbReference>
<keyword evidence="7" id="KW-1185">Reference proteome</keyword>
<evidence type="ECO:0000256" key="1">
    <source>
        <dbReference type="ARBA" id="ARBA00022490"/>
    </source>
</evidence>
<keyword evidence="2 4" id="KW-0810">Translation regulation</keyword>
<organism evidence="6 7">
    <name type="scientific">Aporhodopirellula aestuarii</name>
    <dbReference type="NCBI Taxonomy" id="2950107"/>
    <lineage>
        <taxon>Bacteria</taxon>
        <taxon>Pseudomonadati</taxon>
        <taxon>Planctomycetota</taxon>
        <taxon>Planctomycetia</taxon>
        <taxon>Pirellulales</taxon>
        <taxon>Pirellulaceae</taxon>
        <taxon>Aporhodopirellula</taxon>
    </lineage>
</organism>
<comment type="subunit">
    <text evidence="4">Homodimer; the beta-strands of each monomer intercalate to form a hydrophobic core, while the alpha-helices form wings that extend away from the core.</text>
</comment>
<evidence type="ECO:0000256" key="4">
    <source>
        <dbReference type="HAMAP-Rule" id="MF_00167"/>
    </source>
</evidence>
<accession>A0ABT0TYZ2</accession>
<evidence type="ECO:0000313" key="6">
    <source>
        <dbReference type="EMBL" id="MCM2369458.1"/>
    </source>
</evidence>
<dbReference type="PANTHER" id="PTHR34984">
    <property type="entry name" value="CARBON STORAGE REGULATOR"/>
    <property type="match status" value="1"/>
</dbReference>
<dbReference type="Pfam" id="PF02599">
    <property type="entry name" value="CsrA"/>
    <property type="match status" value="1"/>
</dbReference>
<keyword evidence="3 4" id="KW-0694">RNA-binding</keyword>
<reference evidence="6 7" key="1">
    <citation type="journal article" date="2022" name="Syst. Appl. Microbiol.">
        <title>Rhodopirellula aestuarii sp. nov., a novel member of the genus Rhodopirellula isolated from brackish sediments collected in the Tagus River estuary, Portugal.</title>
        <authorList>
            <person name="Vitorino I.R."/>
            <person name="Klimek D."/>
            <person name="Calusinska M."/>
            <person name="Lobo-da-Cunha A."/>
            <person name="Vasconcelos V."/>
            <person name="Lage O.M."/>
        </authorList>
    </citation>
    <scope>NUCLEOTIDE SEQUENCE [LARGE SCALE GENOMIC DNA]</scope>
    <source>
        <strain evidence="6 7">ICT_H3.1</strain>
    </source>
</reference>
<feature type="region of interest" description="Disordered" evidence="5">
    <location>
        <begin position="47"/>
        <end position="69"/>
    </location>
</feature>
<dbReference type="PANTHER" id="PTHR34984:SF1">
    <property type="entry name" value="CARBON STORAGE REGULATOR"/>
    <property type="match status" value="1"/>
</dbReference>
<dbReference type="Proteomes" id="UP001202961">
    <property type="component" value="Unassembled WGS sequence"/>
</dbReference>
<dbReference type="SUPFAM" id="SSF117130">
    <property type="entry name" value="CsrA-like"/>
    <property type="match status" value="1"/>
</dbReference>
<dbReference type="RefSeq" id="WP_250927123.1">
    <property type="nucleotide sequence ID" value="NZ_JAMQBK010000008.1"/>
</dbReference>
<proteinExistence type="inferred from homology"/>
<evidence type="ECO:0000256" key="2">
    <source>
        <dbReference type="ARBA" id="ARBA00022845"/>
    </source>
</evidence>
<comment type="caution">
    <text evidence="6">The sequence shown here is derived from an EMBL/GenBank/DDBJ whole genome shotgun (WGS) entry which is preliminary data.</text>
</comment>
<comment type="similarity">
    <text evidence="4">Belongs to the CsrA/RsmA family.</text>
</comment>
<dbReference type="InterPro" id="IPR003751">
    <property type="entry name" value="CsrA"/>
</dbReference>
<evidence type="ECO:0000256" key="5">
    <source>
        <dbReference type="SAM" id="MobiDB-lite"/>
    </source>
</evidence>
<dbReference type="HAMAP" id="MF_00167">
    <property type="entry name" value="CsrA"/>
    <property type="match status" value="1"/>
</dbReference>
<dbReference type="NCBIfam" id="TIGR00202">
    <property type="entry name" value="csrA"/>
    <property type="match status" value="1"/>
</dbReference>
<sequence length="69" mass="7574">MLVLSRKTDESIVINENVTVVILSVQGGKVRLGIEAPKEVPIMRQEIANNANQNDPSTTQPQSWSAELD</sequence>
<keyword evidence="1 4" id="KW-0963">Cytoplasm</keyword>
<protein>
    <recommendedName>
        <fullName evidence="4">Translational regulator CsrA</fullName>
    </recommendedName>
</protein>
<keyword evidence="4" id="KW-0678">Repressor</keyword>
<comment type="function">
    <text evidence="4">A translational regulator that binds mRNA to regulate translation initiation and/or mRNA stability. Usually binds in the 5'-UTR at or near the Shine-Dalgarno sequence preventing ribosome-binding, thus repressing translation. Its main target seems to be the major flagellin gene, while its function is anatagonized by FliW.</text>
</comment>